<evidence type="ECO:0000256" key="3">
    <source>
        <dbReference type="ARBA" id="ARBA00012095"/>
    </source>
</evidence>
<dbReference type="Proteomes" id="UP000278962">
    <property type="component" value="Unassembled WGS sequence"/>
</dbReference>
<evidence type="ECO:0000313" key="7">
    <source>
        <dbReference type="EMBL" id="RKQ86039.1"/>
    </source>
</evidence>
<dbReference type="GO" id="GO:0009401">
    <property type="term" value="P:phosphoenolpyruvate-dependent sugar phosphotransferase system"/>
    <property type="evidence" value="ECO:0007669"/>
    <property type="project" value="InterPro"/>
</dbReference>
<keyword evidence="7" id="KW-0418">Kinase</keyword>
<keyword evidence="4" id="KW-0808">Transferase</keyword>
<dbReference type="Pfam" id="PF03610">
    <property type="entry name" value="EIIA-man"/>
    <property type="match status" value="1"/>
</dbReference>
<evidence type="ECO:0000256" key="4">
    <source>
        <dbReference type="ARBA" id="ARBA00022679"/>
    </source>
</evidence>
<gene>
    <name evidence="7" type="ORF">C8N24_4047</name>
</gene>
<dbReference type="EC" id="2.7.1.121" evidence="3"/>
<dbReference type="PANTHER" id="PTHR38594">
    <property type="entry name" value="PEP-DEPENDENT DIHYDROXYACETONE KINASE, PHOSPHORYL DONOR SUBUNIT DHAM"/>
    <property type="match status" value="1"/>
</dbReference>
<dbReference type="InterPro" id="IPR004701">
    <property type="entry name" value="PTS_EIIA_man-typ"/>
</dbReference>
<dbReference type="NCBIfam" id="TIGR02364">
    <property type="entry name" value="dha_pts"/>
    <property type="match status" value="1"/>
</dbReference>
<dbReference type="GO" id="GO:0019563">
    <property type="term" value="P:glycerol catabolic process"/>
    <property type="evidence" value="ECO:0007669"/>
    <property type="project" value="InterPro"/>
</dbReference>
<comment type="caution">
    <text evidence="7">The sequence shown here is derived from an EMBL/GenBank/DDBJ whole genome shotgun (WGS) entry which is preliminary data.</text>
</comment>
<name>A0A660KZC6_9ACTN</name>
<dbReference type="EMBL" id="RBIL01000002">
    <property type="protein sequence ID" value="RKQ86039.1"/>
    <property type="molecule type" value="Genomic_DNA"/>
</dbReference>
<evidence type="ECO:0000259" key="6">
    <source>
        <dbReference type="PROSITE" id="PS51096"/>
    </source>
</evidence>
<dbReference type="PANTHER" id="PTHR38594:SF1">
    <property type="entry name" value="PEP-DEPENDENT DIHYDROXYACETONE KINASE, PHOSPHORYL DONOR SUBUNIT DHAM"/>
    <property type="match status" value="1"/>
</dbReference>
<dbReference type="RefSeq" id="WP_121253447.1">
    <property type="nucleotide sequence ID" value="NZ_RBIL01000002.1"/>
</dbReference>
<comment type="catalytic activity">
    <reaction evidence="1">
        <text>dihydroxyacetone + phosphoenolpyruvate = dihydroxyacetone phosphate + pyruvate</text>
        <dbReference type="Rhea" id="RHEA:18381"/>
        <dbReference type="ChEBI" id="CHEBI:15361"/>
        <dbReference type="ChEBI" id="CHEBI:16016"/>
        <dbReference type="ChEBI" id="CHEBI:57642"/>
        <dbReference type="ChEBI" id="CHEBI:58702"/>
        <dbReference type="EC" id="2.7.1.121"/>
    </reaction>
</comment>
<evidence type="ECO:0000256" key="2">
    <source>
        <dbReference type="ARBA" id="ARBA00002788"/>
    </source>
</evidence>
<evidence type="ECO:0000256" key="5">
    <source>
        <dbReference type="ARBA" id="ARBA00046577"/>
    </source>
</evidence>
<dbReference type="Gene3D" id="3.40.50.510">
    <property type="entry name" value="Phosphotransferase system, mannose-type IIA component"/>
    <property type="match status" value="1"/>
</dbReference>
<dbReference type="GO" id="GO:0047324">
    <property type="term" value="F:phosphoenolpyruvate-glycerone phosphotransferase activity"/>
    <property type="evidence" value="ECO:0007669"/>
    <property type="project" value="UniProtKB-EC"/>
</dbReference>
<protein>
    <recommendedName>
        <fullName evidence="3">phosphoenolpyruvate--glycerone phosphotransferase</fullName>
        <ecNumber evidence="3">2.7.1.121</ecNumber>
    </recommendedName>
</protein>
<organism evidence="7 8">
    <name type="scientific">Solirubrobacter pauli</name>
    <dbReference type="NCBI Taxonomy" id="166793"/>
    <lineage>
        <taxon>Bacteria</taxon>
        <taxon>Bacillati</taxon>
        <taxon>Actinomycetota</taxon>
        <taxon>Thermoleophilia</taxon>
        <taxon>Solirubrobacterales</taxon>
        <taxon>Solirubrobacteraceae</taxon>
        <taxon>Solirubrobacter</taxon>
    </lineage>
</organism>
<dbReference type="PROSITE" id="PS51096">
    <property type="entry name" value="PTS_EIIA_TYPE_4"/>
    <property type="match status" value="1"/>
</dbReference>
<evidence type="ECO:0000313" key="8">
    <source>
        <dbReference type="Proteomes" id="UP000278962"/>
    </source>
</evidence>
<dbReference type="AlphaFoldDB" id="A0A660KZC6"/>
<dbReference type="SUPFAM" id="SSF53062">
    <property type="entry name" value="PTS system fructose IIA component-like"/>
    <property type="match status" value="1"/>
</dbReference>
<dbReference type="InterPro" id="IPR012844">
    <property type="entry name" value="DhaM_N"/>
</dbReference>
<dbReference type="GO" id="GO:0016020">
    <property type="term" value="C:membrane"/>
    <property type="evidence" value="ECO:0007669"/>
    <property type="project" value="InterPro"/>
</dbReference>
<dbReference type="InterPro" id="IPR039643">
    <property type="entry name" value="DhaM"/>
</dbReference>
<proteinExistence type="predicted"/>
<comment type="function">
    <text evidence="2">Component of the dihydroxyacetone kinase complex, which is responsible for the phosphoenolpyruvate (PEP)-dependent phosphorylation of dihydroxyacetone. DhaM serves as the phosphoryl donor. Is phosphorylated by phosphoenolpyruvate in an EI- and HPr-dependent reaction, and a phosphorelay system on histidine residues finally leads to phosphoryl transfer to DhaL and dihydroxyacetone.</text>
</comment>
<feature type="domain" description="PTS EIIA type-4" evidence="6">
    <location>
        <begin position="1"/>
        <end position="127"/>
    </location>
</feature>
<sequence>MVGIVVVSHSPEIAAGIVALAAQMAGPDVPLEGVGGTADGGLGTDAGRIEAALDAADRGEGVVVLGDLGSAILTVRTVLEDDEDGRFRLVDAPVVEGAIAAAVSASAGLSVDEVVRAAEEARVVPKL</sequence>
<comment type="subunit">
    <text evidence="5">Homodimer. The dihydroxyacetone kinase complex is composed of a homodimer of DhaM, a homodimer of DhaK and the subunit DhaL.</text>
</comment>
<keyword evidence="8" id="KW-1185">Reference proteome</keyword>
<dbReference type="InterPro" id="IPR036662">
    <property type="entry name" value="PTS_EIIA_man-typ_sf"/>
</dbReference>
<evidence type="ECO:0000256" key="1">
    <source>
        <dbReference type="ARBA" id="ARBA00001113"/>
    </source>
</evidence>
<accession>A0A660KZC6</accession>
<reference evidence="7 8" key="1">
    <citation type="submission" date="2018-10" db="EMBL/GenBank/DDBJ databases">
        <title>Genomic Encyclopedia of Archaeal and Bacterial Type Strains, Phase II (KMG-II): from individual species to whole genera.</title>
        <authorList>
            <person name="Goeker M."/>
        </authorList>
    </citation>
    <scope>NUCLEOTIDE SEQUENCE [LARGE SCALE GENOMIC DNA]</scope>
    <source>
        <strain evidence="7 8">DSM 14954</strain>
    </source>
</reference>
<dbReference type="OrthoDB" id="350754at2"/>